<evidence type="ECO:0000313" key="2">
    <source>
        <dbReference type="Proteomes" id="UP000288669"/>
    </source>
</evidence>
<reference evidence="1 2" key="1">
    <citation type="submission" date="2017-05" db="EMBL/GenBank/DDBJ databases">
        <title>Vagococcus spp. assemblies.</title>
        <authorList>
            <person name="Gulvik C.A."/>
        </authorList>
    </citation>
    <scope>NUCLEOTIDE SEQUENCE [LARGE SCALE GENOMIC DNA]</scope>
    <source>
        <strain evidence="1 2">DSM 24756</strain>
    </source>
</reference>
<keyword evidence="2" id="KW-1185">Reference proteome</keyword>
<dbReference type="RefSeq" id="WP_126826469.1">
    <property type="nucleotide sequence ID" value="NZ_JBHLWU010000003.1"/>
</dbReference>
<dbReference type="OrthoDB" id="8451383at2"/>
<dbReference type="AlphaFoldDB" id="A0A430AEW7"/>
<proteinExistence type="predicted"/>
<comment type="caution">
    <text evidence="1">The sequence shown here is derived from an EMBL/GenBank/DDBJ whole genome shotgun (WGS) entry which is preliminary data.</text>
</comment>
<sequence length="253" mass="30081">MGDGEIVLIYGLRDSRNFFLKESPDLASTLKKPYFIDNYNIELINSLSGENWGNVHLDNKRKLIETVKKMPINQWLGMFDSMNQTWDLWKDYLNTLENHPKFHIKNIANNLYMKHTDQILKYFQPNLSEELANTIVKKGCKLGLELARERNDLKIWFVLDAIDFKSIVFKSGDFKESITGSELRYIYRNREDLEGQVVFYKDKKIVPAPWHENPSLWKKYDVNRKLNKKLLKTIEKKNQSKVQRKELDEYLVR</sequence>
<evidence type="ECO:0000313" key="1">
    <source>
        <dbReference type="EMBL" id="RSU06152.1"/>
    </source>
</evidence>
<accession>A0A430AEW7</accession>
<dbReference type="Proteomes" id="UP000288669">
    <property type="component" value="Unassembled WGS sequence"/>
</dbReference>
<protein>
    <submittedName>
        <fullName evidence="1">Uncharacterized protein</fullName>
    </submittedName>
</protein>
<name>A0A430AEW7_9ENTE</name>
<organism evidence="1 2">
    <name type="scientific">Vagococcus entomophilus</name>
    <dbReference type="NCBI Taxonomy" id="1160095"/>
    <lineage>
        <taxon>Bacteria</taxon>
        <taxon>Bacillati</taxon>
        <taxon>Bacillota</taxon>
        <taxon>Bacilli</taxon>
        <taxon>Lactobacillales</taxon>
        <taxon>Enterococcaceae</taxon>
        <taxon>Vagococcus</taxon>
    </lineage>
</organism>
<dbReference type="EMBL" id="NGJZ01000004">
    <property type="protein sequence ID" value="RSU06152.1"/>
    <property type="molecule type" value="Genomic_DNA"/>
</dbReference>
<gene>
    <name evidence="1" type="ORF">CBF30_10555</name>
</gene>